<sequence length="119" mass="13346">MYFFTGPVAAWRFNRLLKAKEKSAEKNTTDVGAQNEHDEGSCERSKKKSAINSKLNFPHLSDDISDISETDTPLAPHQKRLTQNLLLTLEDVRVAKPLLFGLLLPSLAVPYNCYPLFLG</sequence>
<protein>
    <submittedName>
        <fullName evidence="3">Uncharacterized protein</fullName>
    </submittedName>
</protein>
<organism evidence="2 3">
    <name type="scientific">Syphacia muris</name>
    <dbReference type="NCBI Taxonomy" id="451379"/>
    <lineage>
        <taxon>Eukaryota</taxon>
        <taxon>Metazoa</taxon>
        <taxon>Ecdysozoa</taxon>
        <taxon>Nematoda</taxon>
        <taxon>Chromadorea</taxon>
        <taxon>Rhabditida</taxon>
        <taxon>Spirurina</taxon>
        <taxon>Oxyuridomorpha</taxon>
        <taxon>Oxyuroidea</taxon>
        <taxon>Oxyuridae</taxon>
        <taxon>Syphacia</taxon>
    </lineage>
</organism>
<evidence type="ECO:0000256" key="1">
    <source>
        <dbReference type="SAM" id="MobiDB-lite"/>
    </source>
</evidence>
<feature type="compositionally biased region" description="Basic and acidic residues" evidence="1">
    <location>
        <begin position="35"/>
        <end position="44"/>
    </location>
</feature>
<evidence type="ECO:0000313" key="2">
    <source>
        <dbReference type="Proteomes" id="UP000046393"/>
    </source>
</evidence>
<reference evidence="3" key="1">
    <citation type="submission" date="2017-02" db="UniProtKB">
        <authorList>
            <consortium name="WormBaseParasite"/>
        </authorList>
    </citation>
    <scope>IDENTIFICATION</scope>
</reference>
<evidence type="ECO:0000313" key="3">
    <source>
        <dbReference type="WBParaSite" id="SMUV_0001082501-mRNA-1"/>
    </source>
</evidence>
<proteinExistence type="predicted"/>
<dbReference type="Proteomes" id="UP000046393">
    <property type="component" value="Unplaced"/>
</dbReference>
<feature type="region of interest" description="Disordered" evidence="1">
    <location>
        <begin position="22"/>
        <end position="49"/>
    </location>
</feature>
<dbReference type="WBParaSite" id="SMUV_0001082501-mRNA-1">
    <property type="protein sequence ID" value="SMUV_0001082501-mRNA-1"/>
    <property type="gene ID" value="SMUV_0001082501"/>
</dbReference>
<name>A0A0N5B0M3_9BILA</name>
<dbReference type="AlphaFoldDB" id="A0A0N5B0M3"/>
<accession>A0A0N5B0M3</accession>
<keyword evidence="2" id="KW-1185">Reference proteome</keyword>